<feature type="region of interest" description="Disordered" evidence="1">
    <location>
        <begin position="147"/>
        <end position="167"/>
    </location>
</feature>
<feature type="compositionally biased region" description="Basic and acidic residues" evidence="1">
    <location>
        <begin position="147"/>
        <end position="160"/>
    </location>
</feature>
<protein>
    <recommendedName>
        <fullName evidence="4">Replicative helicase inhibitor G39P N-terminal domain-containing protein</fullName>
    </recommendedName>
</protein>
<dbReference type="RefSeq" id="WP_346180166.1">
    <property type="nucleotide sequence ID" value="NZ_BAABCE010000001.1"/>
</dbReference>
<evidence type="ECO:0008006" key="4">
    <source>
        <dbReference type="Google" id="ProtNLM"/>
    </source>
</evidence>
<reference evidence="3" key="1">
    <citation type="journal article" date="2019" name="Int. J. Syst. Evol. Microbiol.">
        <title>The Global Catalogue of Microorganisms (GCM) 10K type strain sequencing project: providing services to taxonomists for standard genome sequencing and annotation.</title>
        <authorList>
            <consortium name="The Broad Institute Genomics Platform"/>
            <consortium name="The Broad Institute Genome Sequencing Center for Infectious Disease"/>
            <person name="Wu L."/>
            <person name="Ma J."/>
        </authorList>
    </citation>
    <scope>NUCLEOTIDE SEQUENCE [LARGE SCALE GENOMIC DNA]</scope>
    <source>
        <strain evidence="3">JCM 17656</strain>
    </source>
</reference>
<accession>A0ABP6V2K7</accession>
<sequence>MTLDETLTLLQQIALIDDRVVRLDDTEQAAQLSMWAAILRDVPLQFAGEAVGAHYAERAWAIMPKDIAERWRAESRRRLERAVGTFEPRSHPQLDPDDIPGYKAALRAEREGVRRGGYEPVAWPELMAGSDPITAGCPNDEYRQAREALRAAREAARTTPEESEATS</sequence>
<evidence type="ECO:0000313" key="2">
    <source>
        <dbReference type="EMBL" id="GAA3527590.1"/>
    </source>
</evidence>
<organism evidence="2 3">
    <name type="scientific">Streptomyces osmaniensis</name>
    <dbReference type="NCBI Taxonomy" id="593134"/>
    <lineage>
        <taxon>Bacteria</taxon>
        <taxon>Bacillati</taxon>
        <taxon>Actinomycetota</taxon>
        <taxon>Actinomycetes</taxon>
        <taxon>Kitasatosporales</taxon>
        <taxon>Streptomycetaceae</taxon>
        <taxon>Streptomyces</taxon>
    </lineage>
</organism>
<dbReference type="EMBL" id="BAABCE010000001">
    <property type="protein sequence ID" value="GAA3527590.1"/>
    <property type="molecule type" value="Genomic_DNA"/>
</dbReference>
<dbReference type="Proteomes" id="UP001500707">
    <property type="component" value="Unassembled WGS sequence"/>
</dbReference>
<name>A0ABP6V2K7_9ACTN</name>
<comment type="caution">
    <text evidence="2">The sequence shown here is derived from an EMBL/GenBank/DDBJ whole genome shotgun (WGS) entry which is preliminary data.</text>
</comment>
<evidence type="ECO:0000313" key="3">
    <source>
        <dbReference type="Proteomes" id="UP001500707"/>
    </source>
</evidence>
<proteinExistence type="predicted"/>
<evidence type="ECO:0000256" key="1">
    <source>
        <dbReference type="SAM" id="MobiDB-lite"/>
    </source>
</evidence>
<gene>
    <name evidence="2" type="ORF">GCM10022295_07040</name>
</gene>
<keyword evidence="3" id="KW-1185">Reference proteome</keyword>